<sequence>MDLFILKAKDSKELDRISNELSENKFKVIQEESHFKLMKRKRYGNYYVHILFLIIGLFFAFPALIVNVVYFAYSYLWASPHVLITTETKTESGEDLGFNTMDEVLEKANKLF</sequence>
<evidence type="ECO:0000313" key="2">
    <source>
        <dbReference type="EMBL" id="MBE6511396.1"/>
    </source>
</evidence>
<protein>
    <submittedName>
        <fullName evidence="2">Uncharacterized protein</fullName>
    </submittedName>
</protein>
<reference evidence="2" key="1">
    <citation type="submission" date="2019-04" db="EMBL/GenBank/DDBJ databases">
        <title>Evolution of Biomass-Degrading Anaerobic Consortia Revealed by Metagenomics.</title>
        <authorList>
            <person name="Peng X."/>
        </authorList>
    </citation>
    <scope>NUCLEOTIDE SEQUENCE</scope>
    <source>
        <strain evidence="2">SIG13</strain>
    </source>
</reference>
<keyword evidence="1" id="KW-1133">Transmembrane helix</keyword>
<comment type="caution">
    <text evidence="2">The sequence shown here is derived from an EMBL/GenBank/DDBJ whole genome shotgun (WGS) entry which is preliminary data.</text>
</comment>
<dbReference type="EMBL" id="SUTF01000014">
    <property type="protein sequence ID" value="MBE6511396.1"/>
    <property type="molecule type" value="Genomic_DNA"/>
</dbReference>
<keyword evidence="1" id="KW-0812">Transmembrane</keyword>
<dbReference type="AlphaFoldDB" id="A0A8T3VTK9"/>
<evidence type="ECO:0000256" key="1">
    <source>
        <dbReference type="SAM" id="Phobius"/>
    </source>
</evidence>
<organism evidence="2 3">
    <name type="scientific">Methanobrevibacter millerae</name>
    <dbReference type="NCBI Taxonomy" id="230361"/>
    <lineage>
        <taxon>Archaea</taxon>
        <taxon>Methanobacteriati</taxon>
        <taxon>Methanobacteriota</taxon>
        <taxon>Methanomada group</taxon>
        <taxon>Methanobacteria</taxon>
        <taxon>Methanobacteriales</taxon>
        <taxon>Methanobacteriaceae</taxon>
        <taxon>Methanobrevibacter</taxon>
    </lineage>
</organism>
<keyword evidence="1" id="KW-0472">Membrane</keyword>
<feature type="transmembrane region" description="Helical" evidence="1">
    <location>
        <begin position="46"/>
        <end position="73"/>
    </location>
</feature>
<evidence type="ECO:0000313" key="3">
    <source>
        <dbReference type="Proteomes" id="UP000713479"/>
    </source>
</evidence>
<accession>A0A8T3VTK9</accession>
<dbReference type="Proteomes" id="UP000713479">
    <property type="component" value="Unassembled WGS sequence"/>
</dbReference>
<proteinExistence type="predicted"/>
<name>A0A8T3VTK9_9EURY</name>
<gene>
    <name evidence="2" type="ORF">E7Z74_09120</name>
</gene>